<dbReference type="Gene3D" id="3.90.1570.30">
    <property type="match status" value="1"/>
</dbReference>
<dbReference type="AlphaFoldDB" id="A0A1Y0HGY5"/>
<evidence type="ECO:0000313" key="3">
    <source>
        <dbReference type="Proteomes" id="UP000196005"/>
    </source>
</evidence>
<proteinExistence type="predicted"/>
<sequence length="371" mass="43346">MYNFILIKKRNPIKCEGNVMETKIRQLGERIQSMKDKILTEEATKHSFVMPFLSALGYDVFDPTVIVPEFTSDIGTKKGEKVDYAVLRDGKPIMIIEVKNHTEKLDNHNNQLIRYFHVTDCKFSILTNGVEYRFFSDIEEKNKMDKSPFLVINLENIRDRDVKELTKFAKDVLDTDTILQMANAKKYHREIQSVFQSEIEQPSDEFVKFFARKITDKTMTAAVIDEFRTYIKKSFSEILSDIANDKIQAIQSNLSTSKHDIDFETTEQEEKQLPETTEEELDGFYIVRSIIGETVGFQNISFKDTINYFNILYQGKVTKWICRLYFNGKQKIIAFPDDKGTENKIPIESIDSIYNYRQELIESVLKRRDSK</sequence>
<dbReference type="KEGG" id="suls:Sdiek1_0021"/>
<dbReference type="InterPro" id="IPR017035">
    <property type="entry name" value="UCP035009_HsdR_All3000-type"/>
</dbReference>
<dbReference type="GO" id="GO:0003677">
    <property type="term" value="F:DNA binding"/>
    <property type="evidence" value="ECO:0007669"/>
    <property type="project" value="UniProtKB-KW"/>
</dbReference>
<dbReference type="Proteomes" id="UP000196005">
    <property type="component" value="Chromosome"/>
</dbReference>
<dbReference type="GO" id="GO:0009307">
    <property type="term" value="P:DNA restriction-modification system"/>
    <property type="evidence" value="ECO:0007669"/>
    <property type="project" value="UniProtKB-KW"/>
</dbReference>
<evidence type="ECO:0000259" key="1">
    <source>
        <dbReference type="Pfam" id="PF04313"/>
    </source>
</evidence>
<dbReference type="EMBL" id="CP021416">
    <property type="protein sequence ID" value="ARU47210.1"/>
    <property type="molecule type" value="Genomic_DNA"/>
</dbReference>
<dbReference type="InterPro" id="IPR007409">
    <property type="entry name" value="Restrct_endonuc_type1_HsdR_N"/>
</dbReference>
<dbReference type="GO" id="GO:0009035">
    <property type="term" value="F:type I site-specific deoxyribonuclease activity"/>
    <property type="evidence" value="ECO:0007669"/>
    <property type="project" value="UniProtKB-EC"/>
</dbReference>
<reference evidence="3" key="1">
    <citation type="submission" date="2017-05" db="EMBL/GenBank/DDBJ databases">
        <title>Dechlorination kinetics govern the competition between two new strains of the genus Sulfurospirillum.</title>
        <authorList>
            <person name="Buttet G.F."/>
            <person name="Murray A.M."/>
            <person name="Goris T."/>
            <person name="Burion M."/>
            <person name="Lin B."/>
            <person name="Rolle M."/>
            <person name="Maillard J."/>
        </authorList>
    </citation>
    <scope>NUCLEOTIDE SEQUENCE [LARGE SCALE GENOMIC DNA]</scope>
    <source>
        <strain evidence="3">SL2-1</strain>
    </source>
</reference>
<dbReference type="Pfam" id="PF04313">
    <property type="entry name" value="HSDR_N"/>
    <property type="match status" value="1"/>
</dbReference>
<protein>
    <recommendedName>
        <fullName evidence="1">Restriction endonuclease type I HsdR N-terminal domain-containing protein</fullName>
    </recommendedName>
</protein>
<keyword evidence="3" id="KW-1185">Reference proteome</keyword>
<gene>
    <name evidence="2" type="ORF">Sdiek1_0021</name>
</gene>
<feature type="domain" description="Restriction endonuclease type I HsdR N-terminal" evidence="1">
    <location>
        <begin position="69"/>
        <end position="142"/>
    </location>
</feature>
<dbReference type="GO" id="GO:0005524">
    <property type="term" value="F:ATP binding"/>
    <property type="evidence" value="ECO:0007669"/>
    <property type="project" value="UniProtKB-KW"/>
</dbReference>
<evidence type="ECO:0000313" key="2">
    <source>
        <dbReference type="EMBL" id="ARU47210.1"/>
    </source>
</evidence>
<name>A0A1Y0HGY5_9BACT</name>
<dbReference type="PIRSF" id="PIRSF035009">
    <property type="entry name" value="UCP035009_HSDR_N"/>
    <property type="match status" value="1"/>
</dbReference>
<organism evidence="2 3">
    <name type="scientific">Sulfurospirillum diekertiae</name>
    <dbReference type="NCBI Taxonomy" id="1854492"/>
    <lineage>
        <taxon>Bacteria</taxon>
        <taxon>Pseudomonadati</taxon>
        <taxon>Campylobacterota</taxon>
        <taxon>Epsilonproteobacteria</taxon>
        <taxon>Campylobacterales</taxon>
        <taxon>Sulfurospirillaceae</taxon>
        <taxon>Sulfurospirillum</taxon>
    </lineage>
</organism>
<accession>A0A1Y0HGY5</accession>